<sequence length="868" mass="94131">MSGKAATASAARLTVGIGQQLSSSVVNTFRVTAVAERLSLHMQTFQHKNPQEFFSLCLSLARGIDYAVANNDVPPNVQSLPRLLTEVCKHGNNLFLGAGIMVLMISVKNACARGWFSEKESQELCALANEIGGIFCSLGGLNNEPSNYSSIIATIMSRFYPFMTMGHIIAFLEVKPGYEGYIKDFHISKDVSHSPEEKIRLFVAQTDNIETSACIINPQEVSFLFNGKGVDRRTTALMDSGPQLPTNVTSMLKYGTNLLQAVGQFKGHYIIAVAFMSVTPSSESPLLLDYVQSDVTEPDPDSDIIEGPSRISLNCPISCTRIRTPIKGHSCKHLQCFDFSNFVKINSRKPSWRCPHCNQHVCYTDIRKDQNMVKVLKEVGDNVIDVIMSYDGSWKAVLESDDDTYKAPSTYSDCQKEKTGGGECTTSAALPPIVLDLTVDNDKMDTVAFREIEERKPSQASLQNQPISNDLTMNSLMTDANFNENIGTQLHDNFWASLLNACSEASPTRTGAQIFDGISQPMPSPITSHILSDAISPALIHDGGVHSNLVLNEYAGPSQIPRHINRTPVAIQALPVPFRTSAPPPRTALASSFTSASSLSSPGVTTPAAPTASGFNTTSSDTRQHQFPSYTIPHQMSYTNPPALQHQQMAQGPSAQPQVLQTSNQFSGGSRLSSGSQNMYQQQAFHMPQSRGQSPTIRSTHPLQRVQAQHGANVAVGTTSSHSQQPRVIAAHRPNQMARQPPVVSVQIPATRVGTPLPAHPNMIRSPITEQGTNVPVVQTQPSGADGLVDLSSEQNWRPTGRMRGSLTGRPYSAALRELMIQPTSEAQPSTQPSNLTAPPSGVSPALQAFLAKSRNTKVRCTENGPVD</sequence>
<dbReference type="PANTHER" id="PTHR10782:SF4">
    <property type="entry name" value="TONALLI, ISOFORM E"/>
    <property type="match status" value="1"/>
</dbReference>
<dbReference type="EMBL" id="JAIWQS010000004">
    <property type="protein sequence ID" value="KAJ8768481.1"/>
    <property type="molecule type" value="Genomic_DNA"/>
</dbReference>
<comment type="caution">
    <text evidence="7">The sequence shown here is derived from an EMBL/GenBank/DDBJ whole genome shotgun (WGS) entry which is preliminary data.</text>
</comment>
<dbReference type="GO" id="GO:0000785">
    <property type="term" value="C:chromatin"/>
    <property type="evidence" value="ECO:0007669"/>
    <property type="project" value="TreeGrafter"/>
</dbReference>
<dbReference type="PANTHER" id="PTHR10782">
    <property type="entry name" value="ZINC FINGER MIZ DOMAIN-CONTAINING PROTEIN"/>
    <property type="match status" value="1"/>
</dbReference>
<evidence type="ECO:0000256" key="4">
    <source>
        <dbReference type="PROSITE-ProRule" id="PRU00452"/>
    </source>
</evidence>
<protein>
    <recommendedName>
        <fullName evidence="6">SP-RING-type domain-containing protein</fullName>
    </recommendedName>
</protein>
<feature type="region of interest" description="Disordered" evidence="5">
    <location>
        <begin position="645"/>
        <end position="678"/>
    </location>
</feature>
<evidence type="ECO:0000256" key="1">
    <source>
        <dbReference type="ARBA" id="ARBA00022723"/>
    </source>
</evidence>
<dbReference type="InterPro" id="IPR004181">
    <property type="entry name" value="Znf_MIZ"/>
</dbReference>
<keyword evidence="3" id="KW-0862">Zinc</keyword>
<feature type="compositionally biased region" description="Low complexity" evidence="5">
    <location>
        <begin position="587"/>
        <end position="601"/>
    </location>
</feature>
<dbReference type="AlphaFoldDB" id="A0AAV8TPU8"/>
<dbReference type="Pfam" id="PF02891">
    <property type="entry name" value="zf-MIZ"/>
    <property type="match status" value="1"/>
</dbReference>
<dbReference type="GO" id="GO:0061665">
    <property type="term" value="F:SUMO ligase activity"/>
    <property type="evidence" value="ECO:0007669"/>
    <property type="project" value="TreeGrafter"/>
</dbReference>
<gene>
    <name evidence="7" type="ORF">K2173_022570</name>
</gene>
<keyword evidence="1" id="KW-0479">Metal-binding</keyword>
<proteinExistence type="predicted"/>
<feature type="region of interest" description="Disordered" evidence="5">
    <location>
        <begin position="782"/>
        <end position="808"/>
    </location>
</feature>
<reference evidence="7 8" key="1">
    <citation type="submission" date="2021-09" db="EMBL/GenBank/DDBJ databases">
        <title>Genomic insights and catalytic innovation underlie evolution of tropane alkaloids biosynthesis.</title>
        <authorList>
            <person name="Wang Y.-J."/>
            <person name="Tian T."/>
            <person name="Huang J.-P."/>
            <person name="Huang S.-X."/>
        </authorList>
    </citation>
    <scope>NUCLEOTIDE SEQUENCE [LARGE SCALE GENOMIC DNA]</scope>
    <source>
        <strain evidence="7">KIB-2018</strain>
        <tissue evidence="7">Leaf</tissue>
    </source>
</reference>
<feature type="region of interest" description="Disordered" evidence="5">
    <location>
        <begin position="825"/>
        <end position="844"/>
    </location>
</feature>
<evidence type="ECO:0000259" key="6">
    <source>
        <dbReference type="PROSITE" id="PS51044"/>
    </source>
</evidence>
<accession>A0AAV8TPU8</accession>
<evidence type="ECO:0000256" key="3">
    <source>
        <dbReference type="ARBA" id="ARBA00022833"/>
    </source>
</evidence>
<organism evidence="7 8">
    <name type="scientific">Erythroxylum novogranatense</name>
    <dbReference type="NCBI Taxonomy" id="1862640"/>
    <lineage>
        <taxon>Eukaryota</taxon>
        <taxon>Viridiplantae</taxon>
        <taxon>Streptophyta</taxon>
        <taxon>Embryophyta</taxon>
        <taxon>Tracheophyta</taxon>
        <taxon>Spermatophyta</taxon>
        <taxon>Magnoliopsida</taxon>
        <taxon>eudicotyledons</taxon>
        <taxon>Gunneridae</taxon>
        <taxon>Pentapetalae</taxon>
        <taxon>rosids</taxon>
        <taxon>fabids</taxon>
        <taxon>Malpighiales</taxon>
        <taxon>Erythroxylaceae</taxon>
        <taxon>Erythroxylum</taxon>
    </lineage>
</organism>
<evidence type="ECO:0000313" key="7">
    <source>
        <dbReference type="EMBL" id="KAJ8768481.1"/>
    </source>
</evidence>
<keyword evidence="8" id="KW-1185">Reference proteome</keyword>
<dbReference type="CDD" id="cd16650">
    <property type="entry name" value="SP-RING_PIAS-like"/>
    <property type="match status" value="1"/>
</dbReference>
<feature type="domain" description="SP-RING-type" evidence="6">
    <location>
        <begin position="300"/>
        <end position="381"/>
    </location>
</feature>
<dbReference type="Proteomes" id="UP001159364">
    <property type="component" value="Linkage Group LG04"/>
</dbReference>
<dbReference type="PROSITE" id="PS51044">
    <property type="entry name" value="ZF_SP_RING"/>
    <property type="match status" value="1"/>
</dbReference>
<dbReference type="InterPro" id="IPR013083">
    <property type="entry name" value="Znf_RING/FYVE/PHD"/>
</dbReference>
<feature type="compositionally biased region" description="Polar residues" evidence="5">
    <location>
        <begin position="825"/>
        <end position="838"/>
    </location>
</feature>
<dbReference type="GO" id="GO:0008270">
    <property type="term" value="F:zinc ion binding"/>
    <property type="evidence" value="ECO:0007669"/>
    <property type="project" value="UniProtKB-KW"/>
</dbReference>
<keyword evidence="2 4" id="KW-0863">Zinc-finger</keyword>
<name>A0AAV8TPU8_9ROSI</name>
<feature type="compositionally biased region" description="Polar residues" evidence="5">
    <location>
        <begin position="613"/>
        <end position="626"/>
    </location>
</feature>
<evidence type="ECO:0000256" key="2">
    <source>
        <dbReference type="ARBA" id="ARBA00022771"/>
    </source>
</evidence>
<evidence type="ECO:0000313" key="8">
    <source>
        <dbReference type="Proteomes" id="UP001159364"/>
    </source>
</evidence>
<feature type="region of interest" description="Disordered" evidence="5">
    <location>
        <begin position="582"/>
        <end position="626"/>
    </location>
</feature>
<dbReference type="GO" id="GO:0016925">
    <property type="term" value="P:protein sumoylation"/>
    <property type="evidence" value="ECO:0007669"/>
    <property type="project" value="TreeGrafter"/>
</dbReference>
<evidence type="ECO:0000256" key="5">
    <source>
        <dbReference type="SAM" id="MobiDB-lite"/>
    </source>
</evidence>
<dbReference type="Gene3D" id="3.30.40.10">
    <property type="entry name" value="Zinc/RING finger domain, C3HC4 (zinc finger)"/>
    <property type="match status" value="1"/>
</dbReference>